<dbReference type="AlphaFoldDB" id="A0A401TX07"/>
<organism evidence="1 2">
    <name type="scientific">Chiloscyllium punctatum</name>
    <name type="common">Brownbanded bambooshark</name>
    <name type="synonym">Hemiscyllium punctatum</name>
    <dbReference type="NCBI Taxonomy" id="137246"/>
    <lineage>
        <taxon>Eukaryota</taxon>
        <taxon>Metazoa</taxon>
        <taxon>Chordata</taxon>
        <taxon>Craniata</taxon>
        <taxon>Vertebrata</taxon>
        <taxon>Chondrichthyes</taxon>
        <taxon>Elasmobranchii</taxon>
        <taxon>Galeomorphii</taxon>
        <taxon>Galeoidea</taxon>
        <taxon>Orectolobiformes</taxon>
        <taxon>Hemiscylliidae</taxon>
        <taxon>Chiloscyllium</taxon>
    </lineage>
</organism>
<evidence type="ECO:0008006" key="3">
    <source>
        <dbReference type="Google" id="ProtNLM"/>
    </source>
</evidence>
<dbReference type="Gene3D" id="3.20.20.80">
    <property type="entry name" value="Glycosidases"/>
    <property type="match status" value="1"/>
</dbReference>
<evidence type="ECO:0000313" key="2">
    <source>
        <dbReference type="Proteomes" id="UP000287033"/>
    </source>
</evidence>
<sequence>MLATLLASQGTPMLLGGDEFGRTQRGNNNAYCQDNDISWLDWNFSDDAEKLLAFTKRMIKLRRDYPILRRSRFLSGDRDPQLEIRDVVWINASGAEMSQGDWTTGWIKCFGVVLDGRARKTAIARQGEDDTVLVILNSYEGEVDFKLPPTTAGPHWSLLLDTNAPEQAAGAQFAFESTYKAAGRSFVLLTAGEVK</sequence>
<proteinExistence type="predicted"/>
<dbReference type="STRING" id="137246.A0A401TX07"/>
<gene>
    <name evidence="1" type="ORF">chiPu_0031187</name>
</gene>
<keyword evidence="2" id="KW-1185">Reference proteome</keyword>
<accession>A0A401TX07</accession>
<dbReference type="SUPFAM" id="SSF51011">
    <property type="entry name" value="Glycosyl hydrolase domain"/>
    <property type="match status" value="1"/>
</dbReference>
<dbReference type="InterPro" id="IPR013780">
    <property type="entry name" value="Glyco_hydro_b"/>
</dbReference>
<name>A0A401TX07_CHIPU</name>
<dbReference type="SUPFAM" id="SSF51445">
    <property type="entry name" value="(Trans)glycosidases"/>
    <property type="match status" value="1"/>
</dbReference>
<dbReference type="InterPro" id="IPR017853">
    <property type="entry name" value="GH"/>
</dbReference>
<dbReference type="EMBL" id="BEZZ01203257">
    <property type="protein sequence ID" value="GCC47169.1"/>
    <property type="molecule type" value="Genomic_DNA"/>
</dbReference>
<dbReference type="Proteomes" id="UP000287033">
    <property type="component" value="Unassembled WGS sequence"/>
</dbReference>
<dbReference type="PANTHER" id="PTHR43002">
    <property type="entry name" value="GLYCOGEN DEBRANCHING ENZYME"/>
    <property type="match status" value="1"/>
</dbReference>
<reference evidence="1 2" key="1">
    <citation type="journal article" date="2018" name="Nat. Ecol. Evol.">
        <title>Shark genomes provide insights into elasmobranch evolution and the origin of vertebrates.</title>
        <authorList>
            <person name="Hara Y"/>
            <person name="Yamaguchi K"/>
            <person name="Onimaru K"/>
            <person name="Kadota M"/>
            <person name="Koyanagi M"/>
            <person name="Keeley SD"/>
            <person name="Tatsumi K"/>
            <person name="Tanaka K"/>
            <person name="Motone F"/>
            <person name="Kageyama Y"/>
            <person name="Nozu R"/>
            <person name="Adachi N"/>
            <person name="Nishimura O"/>
            <person name="Nakagawa R"/>
            <person name="Tanegashima C"/>
            <person name="Kiyatake I"/>
            <person name="Matsumoto R"/>
            <person name="Murakumo K"/>
            <person name="Nishida K"/>
            <person name="Terakita A"/>
            <person name="Kuratani S"/>
            <person name="Sato K"/>
            <person name="Hyodo S Kuraku.S."/>
        </authorList>
    </citation>
    <scope>NUCLEOTIDE SEQUENCE [LARGE SCALE GENOMIC DNA]</scope>
</reference>
<dbReference type="Gene3D" id="2.60.40.1180">
    <property type="entry name" value="Golgi alpha-mannosidase II"/>
    <property type="match status" value="1"/>
</dbReference>
<dbReference type="OrthoDB" id="204980at2759"/>
<evidence type="ECO:0000313" key="1">
    <source>
        <dbReference type="EMBL" id="GCC47169.1"/>
    </source>
</evidence>
<comment type="caution">
    <text evidence="1">The sequence shown here is derived from an EMBL/GenBank/DDBJ whole genome shotgun (WGS) entry which is preliminary data.</text>
</comment>
<protein>
    <recommendedName>
        <fullName evidence="3">Glycogen debranching enzyme GlgX</fullName>
    </recommendedName>
</protein>